<reference evidence="9" key="1">
    <citation type="submission" date="2025-08" db="UniProtKB">
        <authorList>
            <consortium name="Ensembl"/>
        </authorList>
    </citation>
    <scope>IDENTIFICATION</scope>
</reference>
<organism evidence="9 10">
    <name type="scientific">Cyprinodon variegatus</name>
    <name type="common">Sheepshead minnow</name>
    <dbReference type="NCBI Taxonomy" id="28743"/>
    <lineage>
        <taxon>Eukaryota</taxon>
        <taxon>Metazoa</taxon>
        <taxon>Chordata</taxon>
        <taxon>Craniata</taxon>
        <taxon>Vertebrata</taxon>
        <taxon>Euteleostomi</taxon>
        <taxon>Actinopterygii</taxon>
        <taxon>Neopterygii</taxon>
        <taxon>Teleostei</taxon>
        <taxon>Neoteleostei</taxon>
        <taxon>Acanthomorphata</taxon>
        <taxon>Ovalentaria</taxon>
        <taxon>Atherinomorphae</taxon>
        <taxon>Cyprinodontiformes</taxon>
        <taxon>Cyprinodontidae</taxon>
        <taxon>Cyprinodon</taxon>
    </lineage>
</organism>
<dbReference type="PANTHER" id="PTHR46426">
    <property type="entry name" value="PROTEIN DISULFIDE-ISOMERASE TMX3"/>
    <property type="match status" value="1"/>
</dbReference>
<dbReference type="InterPro" id="IPR036249">
    <property type="entry name" value="Thioredoxin-like_sf"/>
</dbReference>
<evidence type="ECO:0000256" key="7">
    <source>
        <dbReference type="SAM" id="MobiDB-lite"/>
    </source>
</evidence>
<proteinExistence type="predicted"/>
<dbReference type="STRING" id="28743.ENSCVAP00000026555"/>
<name>A0A3Q2GI94_CYPVA</name>
<sequence length="410" mass="46313">MPPGVLFANNWTLSGMRLDQNSAVLVLRFVSANQMLQPTLVCTFKIKPCKTRWMGLCLIFCLFFVPVLAKEFKVRTYPAILMLKNNVKYNYPGSRTKDGILDFADRVSGPLVRSLSSTRLFQHAVSRHKVLVLYVGATSELKANVTATAEELIIHTSFFSASREVLPKELTLTSLPAVLLFKDGTYLTYNEEQDGDLRSWIQRERFPHFSLIDSYTLYAMGESGKLVLLALLEERHLCAESLKFKRLVEKVATEHKEKYSRKFYFGFMEGSDYIDGLIMGQAVVPSFIVVNLSSDTFFLPPGPIETELHLLHFLDGVLDGSMESLGGNGFSQRIRRFVYETRMTLMPVFRDAPVLGCFLVGFPLSVGCIFCYLCIKNRPSSQDDASEEEEVPLLAPSLQRQKKGTDKKCD</sequence>
<reference evidence="9" key="2">
    <citation type="submission" date="2025-09" db="UniProtKB">
        <authorList>
            <consortium name="Ensembl"/>
        </authorList>
    </citation>
    <scope>IDENTIFICATION</scope>
</reference>
<evidence type="ECO:0000256" key="3">
    <source>
        <dbReference type="ARBA" id="ARBA00012723"/>
    </source>
</evidence>
<evidence type="ECO:0000313" key="9">
    <source>
        <dbReference type="Ensembl" id="ENSCVAP00000026555.1"/>
    </source>
</evidence>
<dbReference type="SUPFAM" id="SSF52833">
    <property type="entry name" value="Thioredoxin-like"/>
    <property type="match status" value="1"/>
</dbReference>
<keyword evidence="6 8" id="KW-0472">Membrane</keyword>
<comment type="subcellular location">
    <subcellularLocation>
        <location evidence="2">Membrane</location>
        <topology evidence="2">Single-pass membrane protein</topology>
    </subcellularLocation>
</comment>
<dbReference type="AlphaFoldDB" id="A0A3Q2GI94"/>
<dbReference type="Proteomes" id="UP000265020">
    <property type="component" value="Unassembled WGS sequence"/>
</dbReference>
<evidence type="ECO:0000256" key="6">
    <source>
        <dbReference type="ARBA" id="ARBA00023136"/>
    </source>
</evidence>
<dbReference type="EC" id="5.3.4.1" evidence="3"/>
<evidence type="ECO:0000313" key="10">
    <source>
        <dbReference type="Proteomes" id="UP000265020"/>
    </source>
</evidence>
<dbReference type="Pfam" id="PF13848">
    <property type="entry name" value="Thioredoxin_6"/>
    <property type="match status" value="1"/>
</dbReference>
<evidence type="ECO:0000256" key="5">
    <source>
        <dbReference type="ARBA" id="ARBA00022989"/>
    </source>
</evidence>
<evidence type="ECO:0000256" key="4">
    <source>
        <dbReference type="ARBA" id="ARBA00022692"/>
    </source>
</evidence>
<protein>
    <recommendedName>
        <fullName evidence="3">protein disulfide-isomerase</fullName>
        <ecNumber evidence="3">5.3.4.1</ecNumber>
    </recommendedName>
</protein>
<dbReference type="GO" id="GO:0003756">
    <property type="term" value="F:protein disulfide isomerase activity"/>
    <property type="evidence" value="ECO:0007669"/>
    <property type="project" value="UniProtKB-EC"/>
</dbReference>
<accession>A0A3Q2GI94</accession>
<dbReference type="Ensembl" id="ENSCVAT00000016724.1">
    <property type="protein sequence ID" value="ENSCVAP00000026555.1"/>
    <property type="gene ID" value="ENSCVAG00000012242.1"/>
</dbReference>
<dbReference type="PANTHER" id="PTHR46426:SF1">
    <property type="entry name" value="PROTEIN DISULFIDE-ISOMERASE TMX3"/>
    <property type="match status" value="1"/>
</dbReference>
<evidence type="ECO:0000256" key="8">
    <source>
        <dbReference type="SAM" id="Phobius"/>
    </source>
</evidence>
<keyword evidence="4 8" id="KW-0812">Transmembrane</keyword>
<dbReference type="GO" id="GO:0005783">
    <property type="term" value="C:endoplasmic reticulum"/>
    <property type="evidence" value="ECO:0007669"/>
    <property type="project" value="TreeGrafter"/>
</dbReference>
<dbReference type="InterPro" id="IPR052250">
    <property type="entry name" value="PDI_TMX3"/>
</dbReference>
<evidence type="ECO:0000256" key="1">
    <source>
        <dbReference type="ARBA" id="ARBA00001182"/>
    </source>
</evidence>
<dbReference type="GO" id="GO:0016020">
    <property type="term" value="C:membrane"/>
    <property type="evidence" value="ECO:0007669"/>
    <property type="project" value="UniProtKB-SubCell"/>
</dbReference>
<feature type="transmembrane region" description="Helical" evidence="8">
    <location>
        <begin position="352"/>
        <end position="375"/>
    </location>
</feature>
<comment type="catalytic activity">
    <reaction evidence="1">
        <text>Catalyzes the rearrangement of -S-S- bonds in proteins.</text>
        <dbReference type="EC" id="5.3.4.1"/>
    </reaction>
</comment>
<dbReference type="Gene3D" id="3.40.30.10">
    <property type="entry name" value="Glutaredoxin"/>
    <property type="match status" value="1"/>
</dbReference>
<keyword evidence="10" id="KW-1185">Reference proteome</keyword>
<dbReference type="GO" id="GO:0009986">
    <property type="term" value="C:cell surface"/>
    <property type="evidence" value="ECO:0007669"/>
    <property type="project" value="TreeGrafter"/>
</dbReference>
<keyword evidence="5 8" id="KW-1133">Transmembrane helix</keyword>
<evidence type="ECO:0000256" key="2">
    <source>
        <dbReference type="ARBA" id="ARBA00004167"/>
    </source>
</evidence>
<feature type="region of interest" description="Disordered" evidence="7">
    <location>
        <begin position="380"/>
        <end position="410"/>
    </location>
</feature>
<dbReference type="GeneTree" id="ENSGT00930000151022"/>